<evidence type="ECO:0000259" key="1">
    <source>
        <dbReference type="Pfam" id="PF13460"/>
    </source>
</evidence>
<evidence type="ECO:0000313" key="2">
    <source>
        <dbReference type="EMBL" id="WXB12563.1"/>
    </source>
</evidence>
<dbReference type="Pfam" id="PF13460">
    <property type="entry name" value="NAD_binding_10"/>
    <property type="match status" value="1"/>
</dbReference>
<sequence>MILVTGATGHVGGELAALLAAHGGARVRAMSRRPEAARFPAGIEPVRGDFEDDASLDRAMAGVERLFLVTTQATGTEGGPTHERLAVRAALRAGVEHIVKLSVLGGGRGPGVDSEDPIARWHSAAEAAVTDSGIAWTLLRPGRFMSNALQWGAMIQKGDKVHLSFATRPAASIDPADIAAVALRALTEPGHRNQAYELSGPEALTPEQELSILGAVLGRTLEPVPVPLEMARAGMQRSGFPSHVIDAIVARSVSTTHGTEVLSTVERITGRPPRTFEQWARAHAGAFR</sequence>
<proteinExistence type="predicted"/>
<reference evidence="2 3" key="1">
    <citation type="submission" date="2021-12" db="EMBL/GenBank/DDBJ databases">
        <title>Discovery of the Pendulisporaceae a myxobacterial family with distinct sporulation behavior and unique specialized metabolism.</title>
        <authorList>
            <person name="Garcia R."/>
            <person name="Popoff A."/>
            <person name="Bader C.D."/>
            <person name="Loehr J."/>
            <person name="Walesch S."/>
            <person name="Walt C."/>
            <person name="Boldt J."/>
            <person name="Bunk B."/>
            <person name="Haeckl F.J.F.P.J."/>
            <person name="Gunesch A.P."/>
            <person name="Birkelbach J."/>
            <person name="Nuebel U."/>
            <person name="Pietschmann T."/>
            <person name="Bach T."/>
            <person name="Mueller R."/>
        </authorList>
    </citation>
    <scope>NUCLEOTIDE SEQUENCE [LARGE SCALE GENOMIC DNA]</scope>
    <source>
        <strain evidence="2 3">MSr11954</strain>
    </source>
</reference>
<dbReference type="EMBL" id="CP089984">
    <property type="protein sequence ID" value="WXB12563.1"/>
    <property type="molecule type" value="Genomic_DNA"/>
</dbReference>
<dbReference type="InterPro" id="IPR016040">
    <property type="entry name" value="NAD(P)-bd_dom"/>
</dbReference>
<dbReference type="PANTHER" id="PTHR43162:SF1">
    <property type="entry name" value="PRESTALK A DIFFERENTIATION PROTEIN A"/>
    <property type="match status" value="1"/>
</dbReference>
<dbReference type="InterPro" id="IPR036291">
    <property type="entry name" value="NAD(P)-bd_dom_sf"/>
</dbReference>
<gene>
    <name evidence="2" type="ORF">LZC94_32535</name>
</gene>
<feature type="domain" description="NAD(P)-binding" evidence="1">
    <location>
        <begin position="6"/>
        <end position="189"/>
    </location>
</feature>
<keyword evidence="3" id="KW-1185">Reference proteome</keyword>
<dbReference type="Gene3D" id="3.90.25.10">
    <property type="entry name" value="UDP-galactose 4-epimerase, domain 1"/>
    <property type="match status" value="1"/>
</dbReference>
<dbReference type="RefSeq" id="WP_394822185.1">
    <property type="nucleotide sequence ID" value="NZ_CP089984.1"/>
</dbReference>
<dbReference type="Gene3D" id="3.40.50.720">
    <property type="entry name" value="NAD(P)-binding Rossmann-like Domain"/>
    <property type="match status" value="1"/>
</dbReference>
<evidence type="ECO:0000313" key="3">
    <source>
        <dbReference type="Proteomes" id="UP001370348"/>
    </source>
</evidence>
<name>A0ABZ2LNT0_9BACT</name>
<dbReference type="InterPro" id="IPR051604">
    <property type="entry name" value="Ergot_Alk_Oxidoreductase"/>
</dbReference>
<dbReference type="Proteomes" id="UP001370348">
    <property type="component" value="Chromosome"/>
</dbReference>
<dbReference type="SUPFAM" id="SSF51735">
    <property type="entry name" value="NAD(P)-binding Rossmann-fold domains"/>
    <property type="match status" value="1"/>
</dbReference>
<dbReference type="PANTHER" id="PTHR43162">
    <property type="match status" value="1"/>
</dbReference>
<protein>
    <submittedName>
        <fullName evidence="2">NAD(P)H-binding protein</fullName>
    </submittedName>
</protein>
<organism evidence="2 3">
    <name type="scientific">Pendulispora albinea</name>
    <dbReference type="NCBI Taxonomy" id="2741071"/>
    <lineage>
        <taxon>Bacteria</taxon>
        <taxon>Pseudomonadati</taxon>
        <taxon>Myxococcota</taxon>
        <taxon>Myxococcia</taxon>
        <taxon>Myxococcales</taxon>
        <taxon>Sorangiineae</taxon>
        <taxon>Pendulisporaceae</taxon>
        <taxon>Pendulispora</taxon>
    </lineage>
</organism>
<accession>A0ABZ2LNT0</accession>